<organism evidence="2 3">
    <name type="scientific">Dibothriocephalus latus</name>
    <name type="common">Fish tapeworm</name>
    <name type="synonym">Diphyllobothrium latum</name>
    <dbReference type="NCBI Taxonomy" id="60516"/>
    <lineage>
        <taxon>Eukaryota</taxon>
        <taxon>Metazoa</taxon>
        <taxon>Spiralia</taxon>
        <taxon>Lophotrochozoa</taxon>
        <taxon>Platyhelminthes</taxon>
        <taxon>Cestoda</taxon>
        <taxon>Eucestoda</taxon>
        <taxon>Diphyllobothriidea</taxon>
        <taxon>Diphyllobothriidae</taxon>
        <taxon>Dibothriocephalus</taxon>
    </lineage>
</organism>
<accession>A0A3P7MK59</accession>
<dbReference type="PANTHER" id="PTHR23509">
    <property type="entry name" value="PA-PL1 PHOSPHOLIPASE FAMILY"/>
    <property type="match status" value="1"/>
</dbReference>
<evidence type="ECO:0000313" key="2">
    <source>
        <dbReference type="EMBL" id="VDN22888.1"/>
    </source>
</evidence>
<dbReference type="InterPro" id="IPR057826">
    <property type="entry name" value="WWE_C20G8.02"/>
</dbReference>
<proteinExistence type="predicted"/>
<dbReference type="AlphaFoldDB" id="A0A3P7MK59"/>
<dbReference type="EMBL" id="UYRU01072962">
    <property type="protein sequence ID" value="VDN22888.1"/>
    <property type="molecule type" value="Genomic_DNA"/>
</dbReference>
<protein>
    <recommendedName>
        <fullName evidence="1">C20G8.02-like WWE domain-containing protein</fullName>
    </recommendedName>
</protein>
<dbReference type="PANTHER" id="PTHR23509:SF48">
    <property type="entry name" value="INTRACELLULAR PHOSPHOLIPASE A1"/>
    <property type="match status" value="1"/>
</dbReference>
<dbReference type="GO" id="GO:0004620">
    <property type="term" value="F:phospholipase activity"/>
    <property type="evidence" value="ECO:0007669"/>
    <property type="project" value="TreeGrafter"/>
</dbReference>
<dbReference type="InterPro" id="IPR058055">
    <property type="entry name" value="PA-PLA1"/>
</dbReference>
<evidence type="ECO:0000259" key="1">
    <source>
        <dbReference type="Pfam" id="PF23463"/>
    </source>
</evidence>
<keyword evidence="3" id="KW-1185">Reference proteome</keyword>
<name>A0A3P7MK59_DIBLA</name>
<feature type="domain" description="C20G8.02-like WWE" evidence="1">
    <location>
        <begin position="24"/>
        <end position="84"/>
    </location>
</feature>
<dbReference type="Pfam" id="PF23463">
    <property type="entry name" value="WWE_2"/>
    <property type="match status" value="1"/>
</dbReference>
<evidence type="ECO:0000313" key="3">
    <source>
        <dbReference type="Proteomes" id="UP000281553"/>
    </source>
</evidence>
<dbReference type="OrthoDB" id="6253823at2759"/>
<dbReference type="Proteomes" id="UP000281553">
    <property type="component" value="Unassembled WGS sequence"/>
</dbReference>
<dbReference type="GO" id="GO:0005737">
    <property type="term" value="C:cytoplasm"/>
    <property type="evidence" value="ECO:0007669"/>
    <property type="project" value="TreeGrafter"/>
</dbReference>
<gene>
    <name evidence="2" type="ORF">DILT_LOCUS14149</name>
</gene>
<reference evidence="2 3" key="1">
    <citation type="submission" date="2018-11" db="EMBL/GenBank/DDBJ databases">
        <authorList>
            <consortium name="Pathogen Informatics"/>
        </authorList>
    </citation>
    <scope>NUCLEOTIDE SEQUENCE [LARGE SCALE GENOMIC DNA]</scope>
</reference>
<sequence>MTFDHFLLPPENIRWFFRPIGVDTMKYEPFRGYDSIRLETKFRESVTQPFSSESLAESVVVRDGLFEANIKEGNCLPIYWDSERMTVTSDSSKIDAIYRNFGAIEKVNQVSSANKKVASKIFFVDNGIVMHSLQADKVFVRFMDDGKVYLDESATLHYFRSKFTMEKGIQLSRGYKEIANIEDRALDISHLVFVVHGIGQTFGSIKNDNWNIALDILYYTSPMHRMEIMRAFYHEVIRLYSMFCSRNPYFEESGGKVSILAHSLGAVVAFDVLTGSTPSSSTTTYFQSITVRFMRPRIFY</sequence>